<dbReference type="AlphaFoldDB" id="A0A850R281"/>
<gene>
    <name evidence="1" type="ORF">HWA77_22225</name>
</gene>
<dbReference type="EMBL" id="JABXOR010001435">
    <property type="protein sequence ID" value="NVP02930.1"/>
    <property type="molecule type" value="Genomic_DNA"/>
</dbReference>
<protein>
    <submittedName>
        <fullName evidence="1">Type I secretion system permease/ATPase</fullName>
    </submittedName>
</protein>
<evidence type="ECO:0000313" key="1">
    <source>
        <dbReference type="EMBL" id="NVP02930.1"/>
    </source>
</evidence>
<name>A0A850R281_PHODD</name>
<feature type="non-terminal residue" evidence="1">
    <location>
        <position position="106"/>
    </location>
</feature>
<sequence length="106" mass="11364">MKDPLLQSLVYVSRFYGQANSSDALIADLPLADGLLTPFLLPRAAEKAGLQAKEAKQSITDLSPLLFPVIALLKGGDACVVLSLDKEKNEAEVVLPQADGNEQWIS</sequence>
<reference evidence="1 2" key="1">
    <citation type="submission" date="2020-06" db="EMBL/GenBank/DDBJ databases">
        <title>Photobacterium damselae subsp. damselae comparative genomics.</title>
        <authorList>
            <person name="Osorio C.R."/>
        </authorList>
    </citation>
    <scope>NUCLEOTIDE SEQUENCE [LARGE SCALE GENOMIC DNA]</scope>
    <source>
        <strain evidence="1 2">TW250/03</strain>
    </source>
</reference>
<accession>A0A850R281</accession>
<evidence type="ECO:0000313" key="2">
    <source>
        <dbReference type="Proteomes" id="UP000533429"/>
    </source>
</evidence>
<organism evidence="1 2">
    <name type="scientific">Photobacterium damselae subsp. damselae</name>
    <name type="common">Listonella damsela</name>
    <dbReference type="NCBI Taxonomy" id="85581"/>
    <lineage>
        <taxon>Bacteria</taxon>
        <taxon>Pseudomonadati</taxon>
        <taxon>Pseudomonadota</taxon>
        <taxon>Gammaproteobacteria</taxon>
        <taxon>Vibrionales</taxon>
        <taxon>Vibrionaceae</taxon>
        <taxon>Photobacterium</taxon>
    </lineage>
</organism>
<proteinExistence type="predicted"/>
<comment type="caution">
    <text evidence="1">The sequence shown here is derived from an EMBL/GenBank/DDBJ whole genome shotgun (WGS) entry which is preliminary data.</text>
</comment>
<dbReference type="Proteomes" id="UP000533429">
    <property type="component" value="Unassembled WGS sequence"/>
</dbReference>
<dbReference type="Gene3D" id="3.90.70.10">
    <property type="entry name" value="Cysteine proteinases"/>
    <property type="match status" value="1"/>
</dbReference>